<dbReference type="GeneID" id="33553813"/>
<evidence type="ECO:0000313" key="1">
    <source>
        <dbReference type="EMBL" id="ORX34828.1"/>
    </source>
</evidence>
<dbReference type="AlphaFoldDB" id="A0A1Y1U9X4"/>
<protein>
    <submittedName>
        <fullName evidence="1">Uncharacterized protein</fullName>
    </submittedName>
</protein>
<proteinExistence type="predicted"/>
<name>A0A1Y1U9X4_9TREE</name>
<keyword evidence="2" id="KW-1185">Reference proteome</keyword>
<comment type="caution">
    <text evidence="1">The sequence shown here is derived from an EMBL/GenBank/DDBJ whole genome shotgun (WGS) entry which is preliminary data.</text>
</comment>
<organism evidence="1 2">
    <name type="scientific">Kockovaella imperatae</name>
    <dbReference type="NCBI Taxonomy" id="4999"/>
    <lineage>
        <taxon>Eukaryota</taxon>
        <taxon>Fungi</taxon>
        <taxon>Dikarya</taxon>
        <taxon>Basidiomycota</taxon>
        <taxon>Agaricomycotina</taxon>
        <taxon>Tremellomycetes</taxon>
        <taxon>Tremellales</taxon>
        <taxon>Cuniculitremaceae</taxon>
        <taxon>Kockovaella</taxon>
    </lineage>
</organism>
<evidence type="ECO:0000313" key="2">
    <source>
        <dbReference type="Proteomes" id="UP000193218"/>
    </source>
</evidence>
<dbReference type="InParanoid" id="A0A1Y1U9X4"/>
<dbReference type="Proteomes" id="UP000193218">
    <property type="component" value="Unassembled WGS sequence"/>
</dbReference>
<sequence length="174" mass="20008">MNLPMNPLCLWCLSHLHSSSFRFISSHLENNCIFFNETHSTRDDDDKFPLVGPFRKIIRTTRNPYSSCHISLSLWPYRLCAPMQWPLRPSFKSFSSASIPGSQPLAISLFLSLYLRSFILPILLIFFSLSPLDPYPPLGSLVGFLFSNERSRTLHIRTHISLLSNTLHTFYVTS</sequence>
<dbReference type="EMBL" id="NBSH01000013">
    <property type="protein sequence ID" value="ORX34828.1"/>
    <property type="molecule type" value="Genomic_DNA"/>
</dbReference>
<dbReference type="RefSeq" id="XP_021869070.1">
    <property type="nucleotide sequence ID" value="XM_022012005.1"/>
</dbReference>
<accession>A0A1Y1U9X4</accession>
<gene>
    <name evidence="1" type="ORF">BD324DRAFT_136501</name>
</gene>
<reference evidence="1 2" key="1">
    <citation type="submission" date="2017-03" db="EMBL/GenBank/DDBJ databases">
        <title>Widespread Adenine N6-methylation of Active Genes in Fungi.</title>
        <authorList>
            <consortium name="DOE Joint Genome Institute"/>
            <person name="Mondo S.J."/>
            <person name="Dannebaum R.O."/>
            <person name="Kuo R.C."/>
            <person name="Louie K.B."/>
            <person name="Bewick A.J."/>
            <person name="Labutti K."/>
            <person name="Haridas S."/>
            <person name="Kuo A."/>
            <person name="Salamov A."/>
            <person name="Ahrendt S.R."/>
            <person name="Lau R."/>
            <person name="Bowen B.P."/>
            <person name="Lipzen A."/>
            <person name="Sullivan W."/>
            <person name="Andreopoulos W.B."/>
            <person name="Clum A."/>
            <person name="Lindquist E."/>
            <person name="Daum C."/>
            <person name="Northen T.R."/>
            <person name="Ramamoorthy G."/>
            <person name="Schmitz R.J."/>
            <person name="Gryganskyi A."/>
            <person name="Culley D."/>
            <person name="Magnuson J."/>
            <person name="James T.Y."/>
            <person name="O'Malley M.A."/>
            <person name="Stajich J.E."/>
            <person name="Spatafora J.W."/>
            <person name="Visel A."/>
            <person name="Grigoriev I.V."/>
        </authorList>
    </citation>
    <scope>NUCLEOTIDE SEQUENCE [LARGE SCALE GENOMIC DNA]</scope>
    <source>
        <strain evidence="1 2">NRRL Y-17943</strain>
    </source>
</reference>